<organism evidence="3 4">
    <name type="scientific">Bdellovibrio reynosensis</name>
    <dbReference type="NCBI Taxonomy" id="2835041"/>
    <lineage>
        <taxon>Bacteria</taxon>
        <taxon>Pseudomonadati</taxon>
        <taxon>Bdellovibrionota</taxon>
        <taxon>Bdellovibrionia</taxon>
        <taxon>Bdellovibrionales</taxon>
        <taxon>Pseudobdellovibrionaceae</taxon>
        <taxon>Bdellovibrio</taxon>
    </lineage>
</organism>
<dbReference type="InterPro" id="IPR032466">
    <property type="entry name" value="Metal_Hydrolase"/>
</dbReference>
<dbReference type="Gene3D" id="2.30.40.10">
    <property type="entry name" value="Urease, subunit C, domain 1"/>
    <property type="match status" value="1"/>
</dbReference>
<keyword evidence="4" id="KW-1185">Reference proteome</keyword>
<dbReference type="InterPro" id="IPR006680">
    <property type="entry name" value="Amidohydro-rel"/>
</dbReference>
<dbReference type="InterPro" id="IPR050378">
    <property type="entry name" value="Metallo-dep_Hydrolases_sf"/>
</dbReference>
<dbReference type="EMBL" id="CP093442">
    <property type="protein sequence ID" value="UOF02979.1"/>
    <property type="molecule type" value="Genomic_DNA"/>
</dbReference>
<evidence type="ECO:0000313" key="3">
    <source>
        <dbReference type="EMBL" id="UOF02979.1"/>
    </source>
</evidence>
<evidence type="ECO:0000313" key="4">
    <source>
        <dbReference type="Proteomes" id="UP000830116"/>
    </source>
</evidence>
<dbReference type="Pfam" id="PF01979">
    <property type="entry name" value="Amidohydro_1"/>
    <property type="match status" value="1"/>
</dbReference>
<evidence type="ECO:0000259" key="2">
    <source>
        <dbReference type="Pfam" id="PF01979"/>
    </source>
</evidence>
<dbReference type="PANTHER" id="PTHR11647:SF1">
    <property type="entry name" value="COLLAPSIN RESPONSE MEDIATOR PROTEIN"/>
    <property type="match status" value="1"/>
</dbReference>
<dbReference type="SUPFAM" id="SSF51556">
    <property type="entry name" value="Metallo-dependent hydrolases"/>
    <property type="match status" value="1"/>
</dbReference>
<dbReference type="Gene3D" id="3.20.20.140">
    <property type="entry name" value="Metal-dependent hydrolases"/>
    <property type="match status" value="1"/>
</dbReference>
<dbReference type="SUPFAM" id="SSF51338">
    <property type="entry name" value="Composite domain of metallo-dependent hydrolases"/>
    <property type="match status" value="1"/>
</dbReference>
<accession>A0ABY4CE24</accession>
<dbReference type="Proteomes" id="UP000830116">
    <property type="component" value="Chromosome"/>
</dbReference>
<name>A0ABY4CE24_9BACT</name>
<protein>
    <submittedName>
        <fullName evidence="3">Amidohydrolase family protein</fullName>
    </submittedName>
</protein>
<dbReference type="RefSeq" id="WP_243540795.1">
    <property type="nucleotide sequence ID" value="NZ_CP093442.1"/>
</dbReference>
<sequence length="383" mass="42435">MIKYLVDGRLFDGTKFVDANVLVVDQKIVKLGMISASALREFDAEIIDCRGCYIVPGLIDPHLHLSGGSGERGGFHTQALEILLSECVVGGVTTLVGTLGVDTTTKNMPDLVAKARGFTEMGVTAYCYTGGYDIPPKTITDSVRNDILYIPEIIGVGEVAIADRRAPEPELKDLARACVDSYVGGLLANKPGITHIHAGGGERRLQTLRDLFTHHTVFPANFHITHIGRSRELIKEAIELAKRGCFVDLDLWDQDFAYWYKAYREFDGPMSQLTVSSDAGWGEPAELFYELRSAVIKDGFTLEEILPHFTSNTARALKLNNKGRLEPGCDADMAIFDQKNLEMIHVISRGQVLMKEGKLNFPNRPKDTRRDFDIYGIRSKEAP</sequence>
<evidence type="ECO:0000256" key="1">
    <source>
        <dbReference type="ARBA" id="ARBA00001947"/>
    </source>
</evidence>
<dbReference type="InterPro" id="IPR011059">
    <property type="entry name" value="Metal-dep_hydrolase_composite"/>
</dbReference>
<feature type="domain" description="Amidohydrolase-related" evidence="2">
    <location>
        <begin position="53"/>
        <end position="352"/>
    </location>
</feature>
<comment type="cofactor">
    <cofactor evidence="1">
        <name>Zn(2+)</name>
        <dbReference type="ChEBI" id="CHEBI:29105"/>
    </cofactor>
</comment>
<proteinExistence type="predicted"/>
<reference evidence="3" key="1">
    <citation type="submission" date="2022-03" db="EMBL/GenBank/DDBJ databases">
        <title>Genome Identification and Characterization of new species Bdellovibrio reynosense LBG001 sp. nov. from a Mexico soil sample.</title>
        <authorList>
            <person name="Camilli A."/>
            <person name="Ajao Y."/>
            <person name="Guo X."/>
        </authorList>
    </citation>
    <scope>NUCLEOTIDE SEQUENCE</scope>
    <source>
        <strain evidence="3">LBG001</strain>
    </source>
</reference>
<dbReference type="PANTHER" id="PTHR11647">
    <property type="entry name" value="HYDRANTOINASE/DIHYDROPYRIMIDINASE FAMILY MEMBER"/>
    <property type="match status" value="1"/>
</dbReference>
<gene>
    <name evidence="3" type="ORF">MNR06_16630</name>
</gene>